<name>A0A0D3CWY1_BRAOL</name>
<proteinExistence type="predicted"/>
<feature type="domain" description="F-box" evidence="2">
    <location>
        <begin position="29"/>
        <end position="65"/>
    </location>
</feature>
<organism evidence="3 4">
    <name type="scientific">Brassica oleracea var. oleracea</name>
    <dbReference type="NCBI Taxonomy" id="109376"/>
    <lineage>
        <taxon>Eukaryota</taxon>
        <taxon>Viridiplantae</taxon>
        <taxon>Streptophyta</taxon>
        <taxon>Embryophyta</taxon>
        <taxon>Tracheophyta</taxon>
        <taxon>Spermatophyta</taxon>
        <taxon>Magnoliopsida</taxon>
        <taxon>eudicotyledons</taxon>
        <taxon>Gunneridae</taxon>
        <taxon>Pentapetalae</taxon>
        <taxon>rosids</taxon>
        <taxon>malvids</taxon>
        <taxon>Brassicales</taxon>
        <taxon>Brassicaceae</taxon>
        <taxon>Brassiceae</taxon>
        <taxon>Brassica</taxon>
    </lineage>
</organism>
<sequence>MATRVESESDGISAAVRSPSHRFRSNDGSDFISSLPDAIIHHILSYIPTEYAIRTSVLSKRWKHVWCETPSLSFHCHTSDRPDSISKTLATFTAPKIRSFHVDVTFNNFSLTPSHVHSWIELAASRNAENMSIIIIGSDNVLPDFFFTNSSVKQLSKSIKLTRFEITGQYYGPSKIVAPHIRFLKLIGSLDPCILVDVSSLTDARFSLSYVGRTTAEDDFHQDMLLKMLEKLQNLENLTIGPIVLQALSVAELRGLPFPQLQAKSLTVVMMVVRSVIPALARLLQNSPGLQKITSYHSLLQRHTSSKVKRCGFAHKTCAAKLKGSRCDGFKVGWLP</sequence>
<dbReference type="Gene3D" id="1.20.1280.50">
    <property type="match status" value="1"/>
</dbReference>
<dbReference type="SMART" id="SM00256">
    <property type="entry name" value="FBOX"/>
    <property type="match status" value="1"/>
</dbReference>
<dbReference type="Gramene" id="Bo6g087940.1">
    <property type="protein sequence ID" value="Bo6g087940.1"/>
    <property type="gene ID" value="Bo6g087940"/>
</dbReference>
<dbReference type="EnsemblPlants" id="Bo6g087940.1">
    <property type="protein sequence ID" value="Bo6g087940.1"/>
    <property type="gene ID" value="Bo6g087940"/>
</dbReference>
<evidence type="ECO:0000259" key="2">
    <source>
        <dbReference type="PROSITE" id="PS50181"/>
    </source>
</evidence>
<dbReference type="OMA" id="LEITGHY"/>
<feature type="region of interest" description="Disordered" evidence="1">
    <location>
        <begin position="1"/>
        <end position="23"/>
    </location>
</feature>
<dbReference type="InterPro" id="IPR053781">
    <property type="entry name" value="F-box_AtFBL13-like"/>
</dbReference>
<accession>A0A0D3CWY1</accession>
<evidence type="ECO:0000256" key="1">
    <source>
        <dbReference type="SAM" id="MobiDB-lite"/>
    </source>
</evidence>
<dbReference type="GO" id="GO:0005777">
    <property type="term" value="C:peroxisome"/>
    <property type="evidence" value="ECO:0007669"/>
    <property type="project" value="EnsemblPlants"/>
</dbReference>
<dbReference type="STRING" id="109376.A0A0D3CWY1"/>
<reference evidence="3" key="2">
    <citation type="submission" date="2015-03" db="UniProtKB">
        <authorList>
            <consortium name="EnsemblPlants"/>
        </authorList>
    </citation>
    <scope>IDENTIFICATION</scope>
</reference>
<dbReference type="InterPro" id="IPR036047">
    <property type="entry name" value="F-box-like_dom_sf"/>
</dbReference>
<dbReference type="PANTHER" id="PTHR34223:SF83">
    <property type="entry name" value="F-BOX DOMAIN-CONTAINING PROTEIN"/>
    <property type="match status" value="1"/>
</dbReference>
<dbReference type="InterPro" id="IPR053197">
    <property type="entry name" value="F-box_SCFL_complex_component"/>
</dbReference>
<dbReference type="Proteomes" id="UP000032141">
    <property type="component" value="Chromosome C6"/>
</dbReference>
<dbReference type="PANTHER" id="PTHR34223">
    <property type="entry name" value="OS11G0201299 PROTEIN"/>
    <property type="match status" value="1"/>
</dbReference>
<dbReference type="PROSITE" id="PS50181">
    <property type="entry name" value="FBOX"/>
    <property type="match status" value="1"/>
</dbReference>
<protein>
    <recommendedName>
        <fullName evidence="2">F-box domain-containing protein</fullName>
    </recommendedName>
</protein>
<dbReference type="CDD" id="cd22160">
    <property type="entry name" value="F-box_AtFBL13-like"/>
    <property type="match status" value="1"/>
</dbReference>
<dbReference type="HOGENOM" id="CLU_010721_5_0_1"/>
<dbReference type="AlphaFoldDB" id="A0A0D3CWY1"/>
<evidence type="ECO:0000313" key="4">
    <source>
        <dbReference type="Proteomes" id="UP000032141"/>
    </source>
</evidence>
<reference evidence="3 4" key="1">
    <citation type="journal article" date="2014" name="Genome Biol.">
        <title>Transcriptome and methylome profiling reveals relics of genome dominance in the mesopolyploid Brassica oleracea.</title>
        <authorList>
            <person name="Parkin I.A."/>
            <person name="Koh C."/>
            <person name="Tang H."/>
            <person name="Robinson S.J."/>
            <person name="Kagale S."/>
            <person name="Clarke W.E."/>
            <person name="Town C.D."/>
            <person name="Nixon J."/>
            <person name="Krishnakumar V."/>
            <person name="Bidwell S.L."/>
            <person name="Denoeud F."/>
            <person name="Belcram H."/>
            <person name="Links M.G."/>
            <person name="Just J."/>
            <person name="Clarke C."/>
            <person name="Bender T."/>
            <person name="Huebert T."/>
            <person name="Mason A.S."/>
            <person name="Pires J.C."/>
            <person name="Barker G."/>
            <person name="Moore J."/>
            <person name="Walley P.G."/>
            <person name="Manoli S."/>
            <person name="Batley J."/>
            <person name="Edwards D."/>
            <person name="Nelson M.N."/>
            <person name="Wang X."/>
            <person name="Paterson A.H."/>
            <person name="King G."/>
            <person name="Bancroft I."/>
            <person name="Chalhoub B."/>
            <person name="Sharpe A.G."/>
        </authorList>
    </citation>
    <scope>NUCLEOTIDE SEQUENCE</scope>
    <source>
        <strain evidence="3 4">cv. TO1000</strain>
    </source>
</reference>
<dbReference type="Pfam" id="PF00646">
    <property type="entry name" value="F-box"/>
    <property type="match status" value="1"/>
</dbReference>
<dbReference type="InterPro" id="IPR001810">
    <property type="entry name" value="F-box_dom"/>
</dbReference>
<evidence type="ECO:0000313" key="3">
    <source>
        <dbReference type="EnsemblPlants" id="Bo6g087940.1"/>
    </source>
</evidence>
<keyword evidence="4" id="KW-1185">Reference proteome</keyword>
<dbReference type="SUPFAM" id="SSF81383">
    <property type="entry name" value="F-box domain"/>
    <property type="match status" value="1"/>
</dbReference>